<comment type="caution">
    <text evidence="1">The sequence shown here is derived from an EMBL/GenBank/DDBJ whole genome shotgun (WGS) entry which is preliminary data.</text>
</comment>
<sequence>MNQPLLSLTKLETLSISVDEYSPGLLEALYGLKIKGLSLNHEYRHFKREHREFLSQSLSSLSQLETYIKIYRPTATPNH</sequence>
<dbReference type="Proteomes" id="UP000828390">
    <property type="component" value="Unassembled WGS sequence"/>
</dbReference>
<reference evidence="1" key="1">
    <citation type="journal article" date="2019" name="bioRxiv">
        <title>The Genome of the Zebra Mussel, Dreissena polymorpha: A Resource for Invasive Species Research.</title>
        <authorList>
            <person name="McCartney M.A."/>
            <person name="Auch B."/>
            <person name="Kono T."/>
            <person name="Mallez S."/>
            <person name="Zhang Y."/>
            <person name="Obille A."/>
            <person name="Becker A."/>
            <person name="Abrahante J.E."/>
            <person name="Garbe J."/>
            <person name="Badalamenti J.P."/>
            <person name="Herman A."/>
            <person name="Mangelson H."/>
            <person name="Liachko I."/>
            <person name="Sullivan S."/>
            <person name="Sone E.D."/>
            <person name="Koren S."/>
            <person name="Silverstein K.A.T."/>
            <person name="Beckman K.B."/>
            <person name="Gohl D.M."/>
        </authorList>
    </citation>
    <scope>NUCLEOTIDE SEQUENCE</scope>
    <source>
        <strain evidence="1">Duluth1</strain>
        <tissue evidence="1">Whole animal</tissue>
    </source>
</reference>
<gene>
    <name evidence="1" type="ORF">DPMN_180096</name>
</gene>
<evidence type="ECO:0000313" key="2">
    <source>
        <dbReference type="Proteomes" id="UP000828390"/>
    </source>
</evidence>
<proteinExistence type="predicted"/>
<accession>A0A9D4IMX5</accession>
<reference evidence="1" key="2">
    <citation type="submission" date="2020-11" db="EMBL/GenBank/DDBJ databases">
        <authorList>
            <person name="McCartney M.A."/>
            <person name="Auch B."/>
            <person name="Kono T."/>
            <person name="Mallez S."/>
            <person name="Becker A."/>
            <person name="Gohl D.M."/>
            <person name="Silverstein K.A.T."/>
            <person name="Koren S."/>
            <person name="Bechman K.B."/>
            <person name="Herman A."/>
            <person name="Abrahante J.E."/>
            <person name="Garbe J."/>
        </authorList>
    </citation>
    <scope>NUCLEOTIDE SEQUENCE</scope>
    <source>
        <strain evidence="1">Duluth1</strain>
        <tissue evidence="1">Whole animal</tissue>
    </source>
</reference>
<evidence type="ECO:0000313" key="1">
    <source>
        <dbReference type="EMBL" id="KAH3778627.1"/>
    </source>
</evidence>
<dbReference type="AlphaFoldDB" id="A0A9D4IMX5"/>
<protein>
    <submittedName>
        <fullName evidence="1">Uncharacterized protein</fullName>
    </submittedName>
</protein>
<name>A0A9D4IMX5_DREPO</name>
<organism evidence="1 2">
    <name type="scientific">Dreissena polymorpha</name>
    <name type="common">Zebra mussel</name>
    <name type="synonym">Mytilus polymorpha</name>
    <dbReference type="NCBI Taxonomy" id="45954"/>
    <lineage>
        <taxon>Eukaryota</taxon>
        <taxon>Metazoa</taxon>
        <taxon>Spiralia</taxon>
        <taxon>Lophotrochozoa</taxon>
        <taxon>Mollusca</taxon>
        <taxon>Bivalvia</taxon>
        <taxon>Autobranchia</taxon>
        <taxon>Heteroconchia</taxon>
        <taxon>Euheterodonta</taxon>
        <taxon>Imparidentia</taxon>
        <taxon>Neoheterodontei</taxon>
        <taxon>Myida</taxon>
        <taxon>Dreissenoidea</taxon>
        <taxon>Dreissenidae</taxon>
        <taxon>Dreissena</taxon>
    </lineage>
</organism>
<dbReference type="EMBL" id="JAIWYP010000009">
    <property type="protein sequence ID" value="KAH3778627.1"/>
    <property type="molecule type" value="Genomic_DNA"/>
</dbReference>
<keyword evidence="2" id="KW-1185">Reference proteome</keyword>